<feature type="compositionally biased region" description="Basic and acidic residues" evidence="1">
    <location>
        <begin position="45"/>
        <end position="68"/>
    </location>
</feature>
<feature type="region of interest" description="Disordered" evidence="1">
    <location>
        <begin position="45"/>
        <end position="81"/>
    </location>
</feature>
<dbReference type="Proteomes" id="UP001596432">
    <property type="component" value="Unassembled WGS sequence"/>
</dbReference>
<name>A0ABD5XXL4_9EURY</name>
<dbReference type="AlphaFoldDB" id="A0ABD5XXL4"/>
<evidence type="ECO:0000256" key="1">
    <source>
        <dbReference type="SAM" id="MobiDB-lite"/>
    </source>
</evidence>
<gene>
    <name evidence="2" type="ORF">ACFQMA_01055</name>
</gene>
<keyword evidence="3" id="KW-1185">Reference proteome</keyword>
<dbReference type="RefSeq" id="WP_274324051.1">
    <property type="nucleotide sequence ID" value="NZ_CP118158.1"/>
</dbReference>
<accession>A0ABD5XXL4</accession>
<evidence type="ECO:0000313" key="3">
    <source>
        <dbReference type="Proteomes" id="UP001596432"/>
    </source>
</evidence>
<organism evidence="2 3">
    <name type="scientific">Halosimplex aquaticum</name>
    <dbReference type="NCBI Taxonomy" id="3026162"/>
    <lineage>
        <taxon>Archaea</taxon>
        <taxon>Methanobacteriati</taxon>
        <taxon>Methanobacteriota</taxon>
        <taxon>Stenosarchaea group</taxon>
        <taxon>Halobacteria</taxon>
        <taxon>Halobacteriales</taxon>
        <taxon>Haloarculaceae</taxon>
        <taxon>Halosimplex</taxon>
    </lineage>
</organism>
<proteinExistence type="predicted"/>
<comment type="caution">
    <text evidence="2">The sequence shown here is derived from an EMBL/GenBank/DDBJ whole genome shotgun (WGS) entry which is preliminary data.</text>
</comment>
<dbReference type="EMBL" id="JBHTAS010000001">
    <property type="protein sequence ID" value="MFC7138424.1"/>
    <property type="molecule type" value="Genomic_DNA"/>
</dbReference>
<reference evidence="2 3" key="1">
    <citation type="journal article" date="2019" name="Int. J. Syst. Evol. Microbiol.">
        <title>The Global Catalogue of Microorganisms (GCM) 10K type strain sequencing project: providing services to taxonomists for standard genome sequencing and annotation.</title>
        <authorList>
            <consortium name="The Broad Institute Genomics Platform"/>
            <consortium name="The Broad Institute Genome Sequencing Center for Infectious Disease"/>
            <person name="Wu L."/>
            <person name="Ma J."/>
        </authorList>
    </citation>
    <scope>NUCLEOTIDE SEQUENCE [LARGE SCALE GENOMIC DNA]</scope>
    <source>
        <strain evidence="2 3">XZYJT29</strain>
    </source>
</reference>
<protein>
    <submittedName>
        <fullName evidence="2">Uncharacterized protein</fullName>
    </submittedName>
</protein>
<evidence type="ECO:0000313" key="2">
    <source>
        <dbReference type="EMBL" id="MFC7138424.1"/>
    </source>
</evidence>
<sequence length="81" mass="8835">MPPGEPDQITNCAVYPYDGELVVELTGVDDEGVIVVVSYQFEAPDDRPAVEPKGPVDPEHVPHVRDGLAENGYEWNGRSEA</sequence>
<dbReference type="GeneID" id="78818661"/>